<dbReference type="InterPro" id="IPR027370">
    <property type="entry name" value="Znf-RING_euk"/>
</dbReference>
<gene>
    <name evidence="5" type="ORF">Ctob_012843</name>
</gene>
<reference evidence="6" key="1">
    <citation type="journal article" date="2015" name="PLoS Genet.">
        <title>Genome Sequence and Transcriptome Analyses of Chrysochromulina tobin: Metabolic Tools for Enhanced Algal Fitness in the Prominent Order Prymnesiales (Haptophyceae).</title>
        <authorList>
            <person name="Hovde B.T."/>
            <person name="Deodato C.R."/>
            <person name="Hunsperger H.M."/>
            <person name="Ryken S.A."/>
            <person name="Yost W."/>
            <person name="Jha R.K."/>
            <person name="Patterson J."/>
            <person name="Monnat R.J. Jr."/>
            <person name="Barlow S.B."/>
            <person name="Starkenburg S.R."/>
            <person name="Cattolico R.A."/>
        </authorList>
    </citation>
    <scope>NUCLEOTIDE SEQUENCE</scope>
    <source>
        <strain evidence="6">CCMP291</strain>
    </source>
</reference>
<comment type="caution">
    <text evidence="5">The sequence shown here is derived from an EMBL/GenBank/DDBJ whole genome shotgun (WGS) entry which is preliminary data.</text>
</comment>
<dbReference type="Gene3D" id="3.30.40.10">
    <property type="entry name" value="Zinc/RING finger domain, C3HC4 (zinc finger)"/>
    <property type="match status" value="1"/>
</dbReference>
<keyword evidence="2" id="KW-0863">Zinc-finger</keyword>
<evidence type="ECO:0000259" key="4">
    <source>
        <dbReference type="Pfam" id="PF13445"/>
    </source>
</evidence>
<dbReference type="AlphaFoldDB" id="A0A0M0JZ56"/>
<keyword evidence="3" id="KW-0862">Zinc</keyword>
<feature type="domain" description="Zinc finger RING-type eukaryotic" evidence="4">
    <location>
        <begin position="2"/>
        <end position="49"/>
    </location>
</feature>
<dbReference type="InterPro" id="IPR013083">
    <property type="entry name" value="Znf_RING/FYVE/PHD"/>
</dbReference>
<dbReference type="SUPFAM" id="SSF57850">
    <property type="entry name" value="RING/U-box"/>
    <property type="match status" value="1"/>
</dbReference>
<dbReference type="GO" id="GO:0008270">
    <property type="term" value="F:zinc ion binding"/>
    <property type="evidence" value="ECO:0007669"/>
    <property type="project" value="UniProtKB-KW"/>
</dbReference>
<keyword evidence="1" id="KW-0479">Metal-binding</keyword>
<dbReference type="EMBL" id="JWZX01001920">
    <property type="protein sequence ID" value="KOO31845.1"/>
    <property type="molecule type" value="Genomic_DNA"/>
</dbReference>
<evidence type="ECO:0000256" key="2">
    <source>
        <dbReference type="ARBA" id="ARBA00022771"/>
    </source>
</evidence>
<protein>
    <recommendedName>
        <fullName evidence="4">Zinc finger RING-type eukaryotic domain-containing protein</fullName>
    </recommendedName>
</protein>
<proteinExistence type="predicted"/>
<evidence type="ECO:0000313" key="5">
    <source>
        <dbReference type="EMBL" id="KOO31845.1"/>
    </source>
</evidence>
<sequence length="493" mass="54674">MCLDIFIDPVTLMCGHTACRSCLIRHFESIDANRAHREQLRDSGFATCPLARCPIPFIMPEVNFVLRSTVLQSHPERVAARLQGDEPAPDALQARINYLHARAAASGFGGLSLEDRRVVQRERLRNLYAQGIRLLVARLPQITRRWFCRESALLVHRCVRAAVAVYALTLCFWALGCPLWDLMRQAIRAPEAQLPQSDSFCTRRQDAAHVLAETTIAWLVVVRLLVDWAVLGLCITLTKIGQRALLSRASRGWLGLKFGLSEHTRLLDATIIGTIFVGTAVRYHVHLGHVDGAAALVWQDSPHAWRLSLATALGLCLAAYHGGLLVLRSVPRWMVHLTLAYTGRHLIKELPAEYGPRWWTIKLLLCPSLMIHLDLFGLAADGSRAAMAYAAHALPWASLRALTTAARCVVERHVERQPASLYGRTLDEPAADSLRPLGLIARGLSPLVSWMALMMRWQGGAIDNPLGGAHGGARASHEVSFVCSYWLNMTQGY</sequence>
<evidence type="ECO:0000256" key="1">
    <source>
        <dbReference type="ARBA" id="ARBA00022723"/>
    </source>
</evidence>
<name>A0A0M0JZ56_9EUKA</name>
<dbReference type="Pfam" id="PF13445">
    <property type="entry name" value="zf-RING_UBOX"/>
    <property type="match status" value="1"/>
</dbReference>
<dbReference type="Proteomes" id="UP000037460">
    <property type="component" value="Unassembled WGS sequence"/>
</dbReference>
<dbReference type="OrthoDB" id="6105938at2759"/>
<organism evidence="5 6">
    <name type="scientific">Chrysochromulina tobinii</name>
    <dbReference type="NCBI Taxonomy" id="1460289"/>
    <lineage>
        <taxon>Eukaryota</taxon>
        <taxon>Haptista</taxon>
        <taxon>Haptophyta</taxon>
        <taxon>Prymnesiophyceae</taxon>
        <taxon>Prymnesiales</taxon>
        <taxon>Chrysochromulinaceae</taxon>
        <taxon>Chrysochromulina</taxon>
    </lineage>
</organism>
<evidence type="ECO:0000313" key="6">
    <source>
        <dbReference type="Proteomes" id="UP000037460"/>
    </source>
</evidence>
<evidence type="ECO:0000256" key="3">
    <source>
        <dbReference type="ARBA" id="ARBA00022833"/>
    </source>
</evidence>
<keyword evidence="6" id="KW-1185">Reference proteome</keyword>
<accession>A0A0M0JZ56</accession>